<comment type="caution">
    <text evidence="1">The sequence shown here is derived from an EMBL/GenBank/DDBJ whole genome shotgun (WGS) entry which is preliminary data.</text>
</comment>
<gene>
    <name evidence="1" type="ORF">BJ554DRAFT_6610</name>
</gene>
<keyword evidence="2" id="KW-1185">Reference proteome</keyword>
<feature type="non-terminal residue" evidence="1">
    <location>
        <position position="70"/>
    </location>
</feature>
<proteinExistence type="predicted"/>
<accession>A0A8H8DK18</accession>
<dbReference type="AlphaFoldDB" id="A0A8H8DK18"/>
<evidence type="ECO:0000313" key="2">
    <source>
        <dbReference type="Proteomes" id="UP000673691"/>
    </source>
</evidence>
<dbReference type="Proteomes" id="UP000673691">
    <property type="component" value="Unassembled WGS sequence"/>
</dbReference>
<protein>
    <submittedName>
        <fullName evidence="1">Uncharacterized protein</fullName>
    </submittedName>
</protein>
<dbReference type="EMBL" id="JAEFCI010003977">
    <property type="protein sequence ID" value="KAG5461228.1"/>
    <property type="molecule type" value="Genomic_DNA"/>
</dbReference>
<evidence type="ECO:0000313" key="1">
    <source>
        <dbReference type="EMBL" id="KAG5461228.1"/>
    </source>
</evidence>
<name>A0A8H8DK18_9FUNG</name>
<sequence>MPLGAASQFRCARTHGKARIQHTPPSGWCDSRAPLLVLLDASPSAKVPTRGAYVLQYGTLVTPFGILACF</sequence>
<organism evidence="1 2">
    <name type="scientific">Olpidium bornovanus</name>
    <dbReference type="NCBI Taxonomy" id="278681"/>
    <lineage>
        <taxon>Eukaryota</taxon>
        <taxon>Fungi</taxon>
        <taxon>Fungi incertae sedis</taxon>
        <taxon>Olpidiomycota</taxon>
        <taxon>Olpidiomycotina</taxon>
        <taxon>Olpidiomycetes</taxon>
        <taxon>Olpidiales</taxon>
        <taxon>Olpidiaceae</taxon>
        <taxon>Olpidium</taxon>
    </lineage>
</organism>
<reference evidence="1 2" key="1">
    <citation type="journal article" name="Sci. Rep.">
        <title>Genome-scale phylogenetic analyses confirm Olpidium as the closest living zoosporic fungus to the non-flagellated, terrestrial fungi.</title>
        <authorList>
            <person name="Chang Y."/>
            <person name="Rochon D."/>
            <person name="Sekimoto S."/>
            <person name="Wang Y."/>
            <person name="Chovatia M."/>
            <person name="Sandor L."/>
            <person name="Salamov A."/>
            <person name="Grigoriev I.V."/>
            <person name="Stajich J.E."/>
            <person name="Spatafora J.W."/>
        </authorList>
    </citation>
    <scope>NUCLEOTIDE SEQUENCE [LARGE SCALE GENOMIC DNA]</scope>
    <source>
        <strain evidence="1">S191</strain>
    </source>
</reference>